<evidence type="ECO:0000313" key="6">
    <source>
        <dbReference type="Proteomes" id="UP000053257"/>
    </source>
</evidence>
<dbReference type="Gene3D" id="3.30.530.20">
    <property type="match status" value="1"/>
</dbReference>
<dbReference type="Proteomes" id="UP000053257">
    <property type="component" value="Unassembled WGS sequence"/>
</dbReference>
<dbReference type="SUPFAM" id="SSF55961">
    <property type="entry name" value="Bet v1-like"/>
    <property type="match status" value="1"/>
</dbReference>
<comment type="function">
    <text evidence="3">Required for the function of coenzyme Q in the respiratory chain. May serve as a chaperone or may be involved in the transport of Q6 from its site of synthesis to the catalytic sites of the respiratory complexes.</text>
</comment>
<dbReference type="PANTHER" id="PTHR12901">
    <property type="entry name" value="SPERM PROTEIN HOMOLOG"/>
    <property type="match status" value="1"/>
</dbReference>
<organism evidence="5 6">
    <name type="scientific">Phlebiopsis gigantea (strain 11061_1 CR5-6)</name>
    <name type="common">White-rot fungus</name>
    <name type="synonym">Peniophora gigantea</name>
    <dbReference type="NCBI Taxonomy" id="745531"/>
    <lineage>
        <taxon>Eukaryota</taxon>
        <taxon>Fungi</taxon>
        <taxon>Dikarya</taxon>
        <taxon>Basidiomycota</taxon>
        <taxon>Agaricomycotina</taxon>
        <taxon>Agaricomycetes</taxon>
        <taxon>Polyporales</taxon>
        <taxon>Phanerochaetaceae</taxon>
        <taxon>Phlebiopsis</taxon>
    </lineage>
</organism>
<dbReference type="EMBL" id="KN840481">
    <property type="protein sequence ID" value="KIP08347.1"/>
    <property type="molecule type" value="Genomic_DNA"/>
</dbReference>
<dbReference type="STRING" id="745531.A0A0C3S9J7"/>
<dbReference type="Pfam" id="PF03364">
    <property type="entry name" value="Polyketide_cyc"/>
    <property type="match status" value="1"/>
</dbReference>
<name>A0A0C3S9J7_PHLG1</name>
<gene>
    <name evidence="5" type="ORF">PHLGIDRAFT_104472</name>
</gene>
<proteinExistence type="inferred from homology"/>
<dbReference type="InterPro" id="IPR023393">
    <property type="entry name" value="START-like_dom_sf"/>
</dbReference>
<dbReference type="HOGENOM" id="CLU_079653_1_1_1"/>
<protein>
    <recommendedName>
        <fullName evidence="4">Coenzyme Q-binding protein COQ10 START domain-containing protein</fullName>
    </recommendedName>
</protein>
<comment type="subunit">
    <text evidence="2">Interacts with coenzyme Q.</text>
</comment>
<evidence type="ECO:0000259" key="4">
    <source>
        <dbReference type="Pfam" id="PF03364"/>
    </source>
</evidence>
<dbReference type="GO" id="GO:0048039">
    <property type="term" value="F:ubiquinone binding"/>
    <property type="evidence" value="ECO:0007669"/>
    <property type="project" value="InterPro"/>
</dbReference>
<reference evidence="5 6" key="1">
    <citation type="journal article" date="2014" name="PLoS Genet.">
        <title>Analysis of the Phlebiopsis gigantea genome, transcriptome and secretome provides insight into its pioneer colonization strategies of wood.</title>
        <authorList>
            <person name="Hori C."/>
            <person name="Ishida T."/>
            <person name="Igarashi K."/>
            <person name="Samejima M."/>
            <person name="Suzuki H."/>
            <person name="Master E."/>
            <person name="Ferreira P."/>
            <person name="Ruiz-Duenas F.J."/>
            <person name="Held B."/>
            <person name="Canessa P."/>
            <person name="Larrondo L.F."/>
            <person name="Schmoll M."/>
            <person name="Druzhinina I.S."/>
            <person name="Kubicek C.P."/>
            <person name="Gaskell J.A."/>
            <person name="Kersten P."/>
            <person name="St John F."/>
            <person name="Glasner J."/>
            <person name="Sabat G."/>
            <person name="Splinter BonDurant S."/>
            <person name="Syed K."/>
            <person name="Yadav J."/>
            <person name="Mgbeahuruike A.C."/>
            <person name="Kovalchuk A."/>
            <person name="Asiegbu F.O."/>
            <person name="Lackner G."/>
            <person name="Hoffmeister D."/>
            <person name="Rencoret J."/>
            <person name="Gutierrez A."/>
            <person name="Sun H."/>
            <person name="Lindquist E."/>
            <person name="Barry K."/>
            <person name="Riley R."/>
            <person name="Grigoriev I.V."/>
            <person name="Henrissat B."/>
            <person name="Kues U."/>
            <person name="Berka R.M."/>
            <person name="Martinez A.T."/>
            <person name="Covert S.F."/>
            <person name="Blanchette R.A."/>
            <person name="Cullen D."/>
        </authorList>
    </citation>
    <scope>NUCLEOTIDE SEQUENCE [LARGE SCALE GENOMIC DNA]</scope>
    <source>
        <strain evidence="5 6">11061_1 CR5-6</strain>
    </source>
</reference>
<keyword evidence="6" id="KW-1185">Reference proteome</keyword>
<dbReference type="InterPro" id="IPR044996">
    <property type="entry name" value="COQ10-like"/>
</dbReference>
<evidence type="ECO:0000313" key="5">
    <source>
        <dbReference type="EMBL" id="KIP08347.1"/>
    </source>
</evidence>
<dbReference type="OrthoDB" id="292693at2759"/>
<dbReference type="GO" id="GO:0045333">
    <property type="term" value="P:cellular respiration"/>
    <property type="evidence" value="ECO:0007669"/>
    <property type="project" value="InterPro"/>
</dbReference>
<feature type="domain" description="Coenzyme Q-binding protein COQ10 START" evidence="4">
    <location>
        <begin position="53"/>
        <end position="186"/>
    </location>
</feature>
<evidence type="ECO:0000256" key="3">
    <source>
        <dbReference type="ARBA" id="ARBA00024947"/>
    </source>
</evidence>
<comment type="similarity">
    <text evidence="1">Belongs to the COQ10 family.</text>
</comment>
<dbReference type="CDD" id="cd07813">
    <property type="entry name" value="COQ10p_like"/>
    <property type="match status" value="1"/>
</dbReference>
<evidence type="ECO:0000256" key="2">
    <source>
        <dbReference type="ARBA" id="ARBA00011814"/>
    </source>
</evidence>
<sequence length="198" mass="22046">MFLTHPLTAARVLKSAGRRQACIRTFFTPPSLPSFFSSTPEEPQTYHERKLFPYRPSQLYNIVSDVASYPKFIPYCTNTRILSRSPPGPPGSVVRMDAEMTARFMAFEASYTSHVTCDPYKFVQAVASSSSPIFKTLTTTWSSLSSDQGPTLVSLDLSFLFAHAAYAGASQMFFGQVSDMMISAFEKRCLELYGPGNR</sequence>
<dbReference type="GO" id="GO:0005739">
    <property type="term" value="C:mitochondrion"/>
    <property type="evidence" value="ECO:0007669"/>
    <property type="project" value="TreeGrafter"/>
</dbReference>
<dbReference type="AlphaFoldDB" id="A0A0C3S9J7"/>
<dbReference type="InterPro" id="IPR005031">
    <property type="entry name" value="COQ10_START"/>
</dbReference>
<evidence type="ECO:0000256" key="1">
    <source>
        <dbReference type="ARBA" id="ARBA00006885"/>
    </source>
</evidence>
<accession>A0A0C3S9J7</accession>
<dbReference type="PANTHER" id="PTHR12901:SF10">
    <property type="entry name" value="COENZYME Q-BINDING PROTEIN COQ10, MITOCHONDRIAL"/>
    <property type="match status" value="1"/>
</dbReference>